<keyword evidence="1" id="KW-1133">Transmembrane helix</keyword>
<organism evidence="2 3">
    <name type="scientific">Ehrlichia sennetsu (strain ATCC VR-367 / Miyayama)</name>
    <name type="common">Neorickettsia sennetsu</name>
    <dbReference type="NCBI Taxonomy" id="222891"/>
    <lineage>
        <taxon>Bacteria</taxon>
        <taxon>Pseudomonadati</taxon>
        <taxon>Pseudomonadota</taxon>
        <taxon>Alphaproteobacteria</taxon>
        <taxon>Rickettsiales</taxon>
        <taxon>Anaplasmataceae</taxon>
        <taxon>Ehrlichia</taxon>
    </lineage>
</organism>
<keyword evidence="1" id="KW-0472">Membrane</keyword>
<keyword evidence="1" id="KW-0812">Transmembrane</keyword>
<keyword evidence="3" id="KW-1185">Reference proteome</keyword>
<evidence type="ECO:0000313" key="2">
    <source>
        <dbReference type="EMBL" id="ABD46411.1"/>
    </source>
</evidence>
<evidence type="ECO:0000313" key="3">
    <source>
        <dbReference type="Proteomes" id="UP000001942"/>
    </source>
</evidence>
<proteinExistence type="predicted"/>
<dbReference type="EMBL" id="CP000237">
    <property type="protein sequence ID" value="ABD46411.1"/>
    <property type="molecule type" value="Genomic_DNA"/>
</dbReference>
<gene>
    <name evidence="2" type="ordered locus">NSE_0090</name>
</gene>
<name>Q2GEV5_EHRS3</name>
<evidence type="ECO:0000256" key="1">
    <source>
        <dbReference type="SAM" id="Phobius"/>
    </source>
</evidence>
<feature type="transmembrane region" description="Helical" evidence="1">
    <location>
        <begin position="77"/>
        <end position="98"/>
    </location>
</feature>
<protein>
    <submittedName>
        <fullName evidence="2">Uncharacterized protein</fullName>
    </submittedName>
</protein>
<feature type="transmembrane region" description="Helical" evidence="1">
    <location>
        <begin position="27"/>
        <end position="47"/>
    </location>
</feature>
<reference evidence="2 3" key="1">
    <citation type="journal article" date="2006" name="PLoS Genet.">
        <title>Comparative genomics of emerging human ehrlichiosis agents.</title>
        <authorList>
            <person name="Dunning Hotopp J.C."/>
            <person name="Lin M."/>
            <person name="Madupu R."/>
            <person name="Crabtree J."/>
            <person name="Angiuoli S.V."/>
            <person name="Eisen J.A."/>
            <person name="Seshadri R."/>
            <person name="Ren Q."/>
            <person name="Wu M."/>
            <person name="Utterback T.R."/>
            <person name="Smith S."/>
            <person name="Lewis M."/>
            <person name="Khouri H."/>
            <person name="Zhang C."/>
            <person name="Niu H."/>
            <person name="Lin Q."/>
            <person name="Ohashi N."/>
            <person name="Zhi N."/>
            <person name="Nelson W."/>
            <person name="Brinkac L.M."/>
            <person name="Dodson R.J."/>
            <person name="Rosovitz M.J."/>
            <person name="Sundaram J."/>
            <person name="Daugherty S.C."/>
            <person name="Davidsen T."/>
            <person name="Durkin A.S."/>
            <person name="Gwinn M."/>
            <person name="Haft D.H."/>
            <person name="Selengut J.D."/>
            <person name="Sullivan S.A."/>
            <person name="Zafar N."/>
            <person name="Zhou L."/>
            <person name="Benahmed F."/>
            <person name="Forberger H."/>
            <person name="Halpin R."/>
            <person name="Mulligan S."/>
            <person name="Robinson J."/>
            <person name="White O."/>
            <person name="Rikihisa Y."/>
            <person name="Tettelin H."/>
        </authorList>
    </citation>
    <scope>NUCLEOTIDE SEQUENCE [LARGE SCALE GENOMIC DNA]</scope>
    <source>
        <strain evidence="3">ATCC VR-367 / Miyayama</strain>
    </source>
</reference>
<dbReference type="HOGENOM" id="CLU_1592835_0_0_5"/>
<accession>Q2GEV5</accession>
<dbReference type="Proteomes" id="UP000001942">
    <property type="component" value="Chromosome"/>
</dbReference>
<dbReference type="KEGG" id="nse:NSE_0090"/>
<dbReference type="STRING" id="222891.NSE_0090"/>
<feature type="transmembrane region" description="Helical" evidence="1">
    <location>
        <begin position="110"/>
        <end position="134"/>
    </location>
</feature>
<sequence>MYFSAWASVLTTYLLLRIHYKFNSTKIAACLVLPIMVFLPLTLGWIMQSGEAYVQGKKDAGTSPNDMRGMHLCAKGGFSILLVMTALNVIACVFLAYFTDVTEGKLHVGLLVAEAVYALTCTVLVGLMFFTLAIDNACAKAGPDCSFSESGIQEVITGERFAT</sequence>
<dbReference type="AlphaFoldDB" id="Q2GEV5"/>